<evidence type="ECO:0000313" key="4">
    <source>
        <dbReference type="Proteomes" id="UP000663292"/>
    </source>
</evidence>
<feature type="transmembrane region" description="Helical" evidence="2">
    <location>
        <begin position="205"/>
        <end position="227"/>
    </location>
</feature>
<dbReference type="Pfam" id="PF24374">
    <property type="entry name" value="DUF7530"/>
    <property type="match status" value="1"/>
</dbReference>
<gene>
    <name evidence="3" type="ORF">HSEST_0043</name>
</gene>
<sequence>MNDGESPSRTPSRNATPADAADGRRDVPADREDRWVYESIVGAIPGVEFSRTQAMGIQLALFGIGVVVLGGATDRWAAVPTGLAAVAVVSAGSVLMLTLGRRIRGLGVPRRYTHALFGSRIEIVLGVFSYVGLITYLFVAEPREAGQPLLEGLLGPEPSLFAVYFTLLVLWDVCYRIGTGWWASVVGLWRSVLFADRFDRPTRRALIKVDLVTIGFAAVQLVLLPFLGGQRLLQLLVAGHVLAVTVVSGLSVLVLWRG</sequence>
<feature type="compositionally biased region" description="Polar residues" evidence="1">
    <location>
        <begin position="1"/>
        <end position="15"/>
    </location>
</feature>
<feature type="transmembrane region" description="Helical" evidence="2">
    <location>
        <begin position="121"/>
        <end position="139"/>
    </location>
</feature>
<accession>A0A897NTW5</accession>
<keyword evidence="2" id="KW-0812">Transmembrane</keyword>
<feature type="region of interest" description="Disordered" evidence="1">
    <location>
        <begin position="1"/>
        <end position="27"/>
    </location>
</feature>
<feature type="transmembrane region" description="Helical" evidence="2">
    <location>
        <begin position="78"/>
        <end position="100"/>
    </location>
</feature>
<dbReference type="AlphaFoldDB" id="A0A897NTW5"/>
<keyword evidence="2" id="KW-0472">Membrane</keyword>
<dbReference type="GeneID" id="68856683"/>
<feature type="transmembrane region" description="Helical" evidence="2">
    <location>
        <begin position="54"/>
        <end position="72"/>
    </location>
</feature>
<reference evidence="3 4" key="1">
    <citation type="submission" date="2020-11" db="EMBL/GenBank/DDBJ databases">
        <title>Carbohydrate-dependent, anaerobic sulfur respiration: A novel catabolism in halophilic archaea.</title>
        <authorList>
            <person name="Sorokin D.Y."/>
            <person name="Messina E."/>
            <person name="Smedile F."/>
            <person name="La Cono V."/>
            <person name="Hallsworth J.E."/>
            <person name="Yakimov M.M."/>
        </authorList>
    </citation>
    <scope>NUCLEOTIDE SEQUENCE [LARGE SCALE GENOMIC DNA]</scope>
    <source>
        <strain evidence="3 4">HSR-Est</strain>
    </source>
</reference>
<keyword evidence="4" id="KW-1185">Reference proteome</keyword>
<proteinExistence type="predicted"/>
<keyword evidence="2" id="KW-1133">Transmembrane helix</keyword>
<protein>
    <submittedName>
        <fullName evidence="3">Putative membrane protein</fullName>
    </submittedName>
</protein>
<evidence type="ECO:0000256" key="2">
    <source>
        <dbReference type="SAM" id="Phobius"/>
    </source>
</evidence>
<dbReference type="RefSeq" id="WP_229121568.1">
    <property type="nucleotide sequence ID" value="NZ_CP064791.1"/>
</dbReference>
<dbReference type="Proteomes" id="UP000663292">
    <property type="component" value="Chromosome"/>
</dbReference>
<dbReference type="InterPro" id="IPR055952">
    <property type="entry name" value="DUF7530"/>
</dbReference>
<evidence type="ECO:0000313" key="3">
    <source>
        <dbReference type="EMBL" id="QSG13606.1"/>
    </source>
</evidence>
<feature type="transmembrane region" description="Helical" evidence="2">
    <location>
        <begin position="233"/>
        <end position="256"/>
    </location>
</feature>
<name>A0A897NTW5_9EURY</name>
<dbReference type="EMBL" id="CP064791">
    <property type="protein sequence ID" value="QSG13606.1"/>
    <property type="molecule type" value="Genomic_DNA"/>
</dbReference>
<evidence type="ECO:0000256" key="1">
    <source>
        <dbReference type="SAM" id="MobiDB-lite"/>
    </source>
</evidence>
<organism evidence="3 4">
    <name type="scientific">Halapricum desulfuricans</name>
    <dbReference type="NCBI Taxonomy" id="2841257"/>
    <lineage>
        <taxon>Archaea</taxon>
        <taxon>Methanobacteriati</taxon>
        <taxon>Methanobacteriota</taxon>
        <taxon>Stenosarchaea group</taxon>
        <taxon>Halobacteria</taxon>
        <taxon>Halobacteriales</taxon>
        <taxon>Haloarculaceae</taxon>
        <taxon>Halapricum</taxon>
    </lineage>
</organism>
<feature type="transmembrane region" description="Helical" evidence="2">
    <location>
        <begin position="159"/>
        <end position="184"/>
    </location>
</feature>